<sequence length="146" mass="16552">MRLEHNRAATTRTRHTALIHKAPRRRRRPAHLDFVLLAGRRQTSVVPAALALAVEQVIVAAVLEHEGAFDGRRGRVVRQLVRGHAARERQRRGFHLRLVDVFPKRAPGEIVRAVDVDQVRVDGVVRLRRVRPDARGPVVRPRSGVH</sequence>
<gene>
    <name evidence="1" type="ORF">RRF57_013247</name>
</gene>
<proteinExistence type="predicted"/>
<evidence type="ECO:0000313" key="2">
    <source>
        <dbReference type="Proteomes" id="UP001305414"/>
    </source>
</evidence>
<reference evidence="1 2" key="1">
    <citation type="submission" date="2023-10" db="EMBL/GenBank/DDBJ databases">
        <title>Draft genome sequence of Xylaria bambusicola isolate GMP-LS, the root and basal stem rot pathogen of sugarcane in Indonesia.</title>
        <authorList>
            <person name="Selvaraj P."/>
            <person name="Muralishankar V."/>
            <person name="Muruganantham S."/>
            <person name="Sp S."/>
            <person name="Haryani S."/>
            <person name="Lau K.J.X."/>
            <person name="Naqvi N.I."/>
        </authorList>
    </citation>
    <scope>NUCLEOTIDE SEQUENCE [LARGE SCALE GENOMIC DNA]</scope>
    <source>
        <strain evidence="1">GMP-LS</strain>
    </source>
</reference>
<dbReference type="Proteomes" id="UP001305414">
    <property type="component" value="Unassembled WGS sequence"/>
</dbReference>
<dbReference type="AlphaFoldDB" id="A0AAN7ZBI1"/>
<comment type="caution">
    <text evidence="1">The sequence shown here is derived from an EMBL/GenBank/DDBJ whole genome shotgun (WGS) entry which is preliminary data.</text>
</comment>
<name>A0AAN7ZBI1_9PEZI</name>
<accession>A0AAN7ZBI1</accession>
<keyword evidence="2" id="KW-1185">Reference proteome</keyword>
<organism evidence="1 2">
    <name type="scientific">Xylaria bambusicola</name>
    <dbReference type="NCBI Taxonomy" id="326684"/>
    <lineage>
        <taxon>Eukaryota</taxon>
        <taxon>Fungi</taxon>
        <taxon>Dikarya</taxon>
        <taxon>Ascomycota</taxon>
        <taxon>Pezizomycotina</taxon>
        <taxon>Sordariomycetes</taxon>
        <taxon>Xylariomycetidae</taxon>
        <taxon>Xylariales</taxon>
        <taxon>Xylariaceae</taxon>
        <taxon>Xylaria</taxon>
    </lineage>
</organism>
<dbReference type="EMBL" id="JAWHQM010000128">
    <property type="protein sequence ID" value="KAK5637532.1"/>
    <property type="molecule type" value="Genomic_DNA"/>
</dbReference>
<protein>
    <submittedName>
        <fullName evidence="1">Uncharacterized protein</fullName>
    </submittedName>
</protein>
<evidence type="ECO:0000313" key="1">
    <source>
        <dbReference type="EMBL" id="KAK5637532.1"/>
    </source>
</evidence>